<dbReference type="Proteomes" id="UP001232148">
    <property type="component" value="Unassembled WGS sequence"/>
</dbReference>
<name>A0AAD9M4D7_9PEZI</name>
<dbReference type="SUPFAM" id="SSF51735">
    <property type="entry name" value="NAD(P)-binding Rossmann-fold domains"/>
    <property type="match status" value="1"/>
</dbReference>
<protein>
    <recommendedName>
        <fullName evidence="2">Enoyl reductase (ER) domain-containing protein</fullName>
    </recommendedName>
</protein>
<dbReference type="InterPro" id="IPR050444">
    <property type="entry name" value="Polyketide_Synthase"/>
</dbReference>
<dbReference type="GO" id="GO:0016491">
    <property type="term" value="F:oxidoreductase activity"/>
    <property type="evidence" value="ECO:0007669"/>
    <property type="project" value="InterPro"/>
</dbReference>
<dbReference type="SMART" id="SM00829">
    <property type="entry name" value="PKS_ER"/>
    <property type="match status" value="1"/>
</dbReference>
<dbReference type="InterPro" id="IPR036291">
    <property type="entry name" value="NAD(P)-bd_dom_sf"/>
</dbReference>
<accession>A0AAD9M4D7</accession>
<organism evidence="3 4">
    <name type="scientific">Colletotrichum zoysiae</name>
    <dbReference type="NCBI Taxonomy" id="1216348"/>
    <lineage>
        <taxon>Eukaryota</taxon>
        <taxon>Fungi</taxon>
        <taxon>Dikarya</taxon>
        <taxon>Ascomycota</taxon>
        <taxon>Pezizomycotina</taxon>
        <taxon>Sordariomycetes</taxon>
        <taxon>Hypocreomycetidae</taxon>
        <taxon>Glomerellales</taxon>
        <taxon>Glomerellaceae</taxon>
        <taxon>Colletotrichum</taxon>
        <taxon>Colletotrichum graminicola species complex</taxon>
    </lineage>
</organism>
<dbReference type="EMBL" id="MU842839">
    <property type="protein sequence ID" value="KAK2031497.1"/>
    <property type="molecule type" value="Genomic_DNA"/>
</dbReference>
<reference evidence="3" key="1">
    <citation type="submission" date="2021-06" db="EMBL/GenBank/DDBJ databases">
        <title>Comparative genomics, transcriptomics and evolutionary studies reveal genomic signatures of adaptation to plant cell wall in hemibiotrophic fungi.</title>
        <authorList>
            <consortium name="DOE Joint Genome Institute"/>
            <person name="Baroncelli R."/>
            <person name="Diaz J.F."/>
            <person name="Benocci T."/>
            <person name="Peng M."/>
            <person name="Battaglia E."/>
            <person name="Haridas S."/>
            <person name="Andreopoulos W."/>
            <person name="Labutti K."/>
            <person name="Pangilinan J."/>
            <person name="Floch G.L."/>
            <person name="Makela M.R."/>
            <person name="Henrissat B."/>
            <person name="Grigoriev I.V."/>
            <person name="Crouch J.A."/>
            <person name="De Vries R.P."/>
            <person name="Sukno S.A."/>
            <person name="Thon M.R."/>
        </authorList>
    </citation>
    <scope>NUCLEOTIDE SEQUENCE</scope>
    <source>
        <strain evidence="3">MAFF235873</strain>
    </source>
</reference>
<evidence type="ECO:0000259" key="2">
    <source>
        <dbReference type="SMART" id="SM00829"/>
    </source>
</evidence>
<feature type="domain" description="Enoyl reductase (ER)" evidence="2">
    <location>
        <begin position="2"/>
        <end position="166"/>
    </location>
</feature>
<dbReference type="Gene3D" id="3.90.180.10">
    <property type="entry name" value="Medium-chain alcohol dehydrogenases, catalytic domain"/>
    <property type="match status" value="1"/>
</dbReference>
<sequence length="186" mass="19777">MAPITAEITLHGSGCLASRGNVLAHAAAGGAVQAAALLDQDIGAETFVTVGSDVKRRFLAEEFAVPPERIFSSGDTSFVESIQRKRGCKGVVVVVKSLAGGLLHPGFDYLAESGLFMQIGKRGIEAGRRLAMTALARITSSMAKLEKLDDMFRAMQAKKHVSKTVLSVPPDTLVPLGLMVSKLYYE</sequence>
<proteinExistence type="predicted"/>
<evidence type="ECO:0000313" key="4">
    <source>
        <dbReference type="Proteomes" id="UP001232148"/>
    </source>
</evidence>
<evidence type="ECO:0000256" key="1">
    <source>
        <dbReference type="ARBA" id="ARBA00022679"/>
    </source>
</evidence>
<dbReference type="AlphaFoldDB" id="A0AAD9M4D7"/>
<evidence type="ECO:0000313" key="3">
    <source>
        <dbReference type="EMBL" id="KAK2031497.1"/>
    </source>
</evidence>
<keyword evidence="1" id="KW-0808">Transferase</keyword>
<dbReference type="PANTHER" id="PTHR45681">
    <property type="entry name" value="POLYKETIDE SYNTHASE 44-RELATED"/>
    <property type="match status" value="1"/>
</dbReference>
<comment type="caution">
    <text evidence="3">The sequence shown here is derived from an EMBL/GenBank/DDBJ whole genome shotgun (WGS) entry which is preliminary data.</text>
</comment>
<dbReference type="PANTHER" id="PTHR45681:SF6">
    <property type="entry name" value="POLYKETIDE SYNTHASE 37"/>
    <property type="match status" value="1"/>
</dbReference>
<dbReference type="InterPro" id="IPR020843">
    <property type="entry name" value="ER"/>
</dbReference>
<keyword evidence="4" id="KW-1185">Reference proteome</keyword>
<dbReference type="GO" id="GO:0016740">
    <property type="term" value="F:transferase activity"/>
    <property type="evidence" value="ECO:0007669"/>
    <property type="project" value="UniProtKB-KW"/>
</dbReference>
<gene>
    <name evidence="3" type="ORF">LX32DRAFT_650638</name>
</gene>